<dbReference type="AlphaFoldDB" id="A0A2P2JKC1"/>
<evidence type="ECO:0000313" key="1">
    <source>
        <dbReference type="EMBL" id="MBW93899.1"/>
    </source>
</evidence>
<reference evidence="1" key="1">
    <citation type="submission" date="2018-02" db="EMBL/GenBank/DDBJ databases">
        <title>Rhizophora mucronata_Transcriptome.</title>
        <authorList>
            <person name="Meera S.P."/>
            <person name="Sreeshan A."/>
            <person name="Augustine A."/>
        </authorList>
    </citation>
    <scope>NUCLEOTIDE SEQUENCE</scope>
    <source>
        <tissue evidence="1">Leaf</tissue>
    </source>
</reference>
<name>A0A2P2JKC1_RHIMU</name>
<organism evidence="1">
    <name type="scientific">Rhizophora mucronata</name>
    <name type="common">Asiatic mangrove</name>
    <dbReference type="NCBI Taxonomy" id="61149"/>
    <lineage>
        <taxon>Eukaryota</taxon>
        <taxon>Viridiplantae</taxon>
        <taxon>Streptophyta</taxon>
        <taxon>Embryophyta</taxon>
        <taxon>Tracheophyta</taxon>
        <taxon>Spermatophyta</taxon>
        <taxon>Magnoliopsida</taxon>
        <taxon>eudicotyledons</taxon>
        <taxon>Gunneridae</taxon>
        <taxon>Pentapetalae</taxon>
        <taxon>rosids</taxon>
        <taxon>fabids</taxon>
        <taxon>Malpighiales</taxon>
        <taxon>Rhizophoraceae</taxon>
        <taxon>Rhizophora</taxon>
    </lineage>
</organism>
<sequence length="36" mass="4337">MYYRSFLCQYHASVMVEGYINWAIFFTIQLGKCESH</sequence>
<accession>A0A2P2JKC1</accession>
<proteinExistence type="predicted"/>
<protein>
    <submittedName>
        <fullName evidence="1">Uncharacterized protein</fullName>
    </submittedName>
</protein>
<dbReference type="EMBL" id="GGEC01013416">
    <property type="protein sequence ID" value="MBW93899.1"/>
    <property type="molecule type" value="Transcribed_RNA"/>
</dbReference>